<accession>A0A7N2N7Q5</accession>
<evidence type="ECO:0000256" key="1">
    <source>
        <dbReference type="SAM" id="SignalP"/>
    </source>
</evidence>
<protein>
    <submittedName>
        <fullName evidence="2">Uncharacterized protein</fullName>
    </submittedName>
</protein>
<name>A0A7N2N7Q5_QUELO</name>
<reference evidence="2" key="1">
    <citation type="submission" date="2021-01" db="UniProtKB">
        <authorList>
            <consortium name="EnsemblPlants"/>
        </authorList>
    </citation>
    <scope>IDENTIFICATION</scope>
</reference>
<evidence type="ECO:0000313" key="2">
    <source>
        <dbReference type="EnsemblPlants" id="QL93p1866_0118:mrna"/>
    </source>
</evidence>
<sequence length="78" mass="8786">MHDALESIINLRAWLVFVLLISILDNLKPAKGDGTEHARRRLVDQTPVDASATAKANAFDYITFNVKTEYSVNKTFHI</sequence>
<keyword evidence="1" id="KW-0732">Signal</keyword>
<proteinExistence type="predicted"/>
<feature type="signal peptide" evidence="1">
    <location>
        <begin position="1"/>
        <end position="32"/>
    </location>
</feature>
<organism evidence="2 3">
    <name type="scientific">Quercus lobata</name>
    <name type="common">Valley oak</name>
    <dbReference type="NCBI Taxonomy" id="97700"/>
    <lineage>
        <taxon>Eukaryota</taxon>
        <taxon>Viridiplantae</taxon>
        <taxon>Streptophyta</taxon>
        <taxon>Embryophyta</taxon>
        <taxon>Tracheophyta</taxon>
        <taxon>Spermatophyta</taxon>
        <taxon>Magnoliopsida</taxon>
        <taxon>eudicotyledons</taxon>
        <taxon>Gunneridae</taxon>
        <taxon>Pentapetalae</taxon>
        <taxon>rosids</taxon>
        <taxon>fabids</taxon>
        <taxon>Fagales</taxon>
        <taxon>Fagaceae</taxon>
        <taxon>Quercus</taxon>
    </lineage>
</organism>
<keyword evidence="3" id="KW-1185">Reference proteome</keyword>
<dbReference type="InParanoid" id="A0A7N2N7Q5"/>
<dbReference type="EnsemblPlants" id="QL93p1866_0118:mrna">
    <property type="protein sequence ID" value="QL93p1866_0118:mrna"/>
    <property type="gene ID" value="QL93p1866_0118"/>
</dbReference>
<dbReference type="AlphaFoldDB" id="A0A7N2N7Q5"/>
<dbReference type="Gramene" id="QL93p1866_0118:mrna">
    <property type="protein sequence ID" value="QL93p1866_0118:mrna"/>
    <property type="gene ID" value="QL93p1866_0118"/>
</dbReference>
<feature type="chain" id="PRO_5029858069" evidence="1">
    <location>
        <begin position="33"/>
        <end position="78"/>
    </location>
</feature>
<evidence type="ECO:0000313" key="3">
    <source>
        <dbReference type="Proteomes" id="UP000594261"/>
    </source>
</evidence>
<dbReference type="Proteomes" id="UP000594261">
    <property type="component" value="Unassembled WGS sequence"/>
</dbReference>